<comment type="caution">
    <text evidence="1">The sequence shown here is derived from an EMBL/GenBank/DDBJ whole genome shotgun (WGS) entry which is preliminary data.</text>
</comment>
<reference evidence="1" key="1">
    <citation type="submission" date="2022-05" db="EMBL/GenBank/DDBJ databases">
        <authorList>
            <person name="Okamura Y."/>
        </authorList>
    </citation>
    <scope>NUCLEOTIDE SEQUENCE</scope>
</reference>
<dbReference type="Proteomes" id="UP001152562">
    <property type="component" value="Unassembled WGS sequence"/>
</dbReference>
<proteinExistence type="predicted"/>
<name>A0A9P0TJF8_PIEBR</name>
<sequence length="74" mass="7894">MGPVPLRLTLHDTSVYQAGRITAAPPLGPCATGIDYSGILPSRIIRPPRTVNSASALHCIRVRECTLVATRRTG</sequence>
<accession>A0A9P0TJF8</accession>
<protein>
    <submittedName>
        <fullName evidence="1">Uncharacterized protein</fullName>
    </submittedName>
</protein>
<dbReference type="EMBL" id="CALOZG010000029">
    <property type="protein sequence ID" value="CAH4033423.1"/>
    <property type="molecule type" value="Genomic_DNA"/>
</dbReference>
<gene>
    <name evidence="1" type="ORF">PIBRA_LOCUS9708</name>
</gene>
<keyword evidence="2" id="KW-1185">Reference proteome</keyword>
<evidence type="ECO:0000313" key="1">
    <source>
        <dbReference type="EMBL" id="CAH4033423.1"/>
    </source>
</evidence>
<organism evidence="1 2">
    <name type="scientific">Pieris brassicae</name>
    <name type="common">White butterfly</name>
    <name type="synonym">Large white butterfly</name>
    <dbReference type="NCBI Taxonomy" id="7116"/>
    <lineage>
        <taxon>Eukaryota</taxon>
        <taxon>Metazoa</taxon>
        <taxon>Ecdysozoa</taxon>
        <taxon>Arthropoda</taxon>
        <taxon>Hexapoda</taxon>
        <taxon>Insecta</taxon>
        <taxon>Pterygota</taxon>
        <taxon>Neoptera</taxon>
        <taxon>Endopterygota</taxon>
        <taxon>Lepidoptera</taxon>
        <taxon>Glossata</taxon>
        <taxon>Ditrysia</taxon>
        <taxon>Papilionoidea</taxon>
        <taxon>Pieridae</taxon>
        <taxon>Pierinae</taxon>
        <taxon>Pieris</taxon>
    </lineage>
</organism>
<evidence type="ECO:0000313" key="2">
    <source>
        <dbReference type="Proteomes" id="UP001152562"/>
    </source>
</evidence>
<dbReference type="AlphaFoldDB" id="A0A9P0TJF8"/>